<evidence type="ECO:0000313" key="1">
    <source>
        <dbReference type="EMBL" id="EEF46706.1"/>
    </source>
</evidence>
<dbReference type="InParanoid" id="B9RPI5"/>
<dbReference type="AlphaFoldDB" id="B9RPI5"/>
<sequence length="56" mass="6385">MESKNKSLSTILDTSSLFSKNIQKETVPSKFKVPTLSPYDRLGDPKEHIIIYNTMI</sequence>
<keyword evidence="2" id="KW-1185">Reference proteome</keyword>
<protein>
    <submittedName>
        <fullName evidence="1">Uncharacterized protein</fullName>
    </submittedName>
</protein>
<evidence type="ECO:0000313" key="2">
    <source>
        <dbReference type="Proteomes" id="UP000008311"/>
    </source>
</evidence>
<proteinExistence type="predicted"/>
<dbReference type="EMBL" id="EQ973795">
    <property type="protein sequence ID" value="EEF46706.1"/>
    <property type="molecule type" value="Genomic_DNA"/>
</dbReference>
<gene>
    <name evidence="1" type="ORF">RCOM_1377510</name>
</gene>
<reference evidence="2" key="1">
    <citation type="journal article" date="2010" name="Nat. Biotechnol.">
        <title>Draft genome sequence of the oilseed species Ricinus communis.</title>
        <authorList>
            <person name="Chan A.P."/>
            <person name="Crabtree J."/>
            <person name="Zhao Q."/>
            <person name="Lorenzi H."/>
            <person name="Orvis J."/>
            <person name="Puiu D."/>
            <person name="Melake-Berhan A."/>
            <person name="Jones K.M."/>
            <person name="Redman J."/>
            <person name="Chen G."/>
            <person name="Cahoon E.B."/>
            <person name="Gedil M."/>
            <person name="Stanke M."/>
            <person name="Haas B.J."/>
            <person name="Wortman J.R."/>
            <person name="Fraser-Liggett C.M."/>
            <person name="Ravel J."/>
            <person name="Rabinowicz P.D."/>
        </authorList>
    </citation>
    <scope>NUCLEOTIDE SEQUENCE [LARGE SCALE GENOMIC DNA]</scope>
    <source>
        <strain evidence="2">cv. Hale</strain>
    </source>
</reference>
<accession>B9RPI5</accession>
<organism evidence="1 2">
    <name type="scientific">Ricinus communis</name>
    <name type="common">Castor bean</name>
    <dbReference type="NCBI Taxonomy" id="3988"/>
    <lineage>
        <taxon>Eukaryota</taxon>
        <taxon>Viridiplantae</taxon>
        <taxon>Streptophyta</taxon>
        <taxon>Embryophyta</taxon>
        <taxon>Tracheophyta</taxon>
        <taxon>Spermatophyta</taxon>
        <taxon>Magnoliopsida</taxon>
        <taxon>eudicotyledons</taxon>
        <taxon>Gunneridae</taxon>
        <taxon>Pentapetalae</taxon>
        <taxon>rosids</taxon>
        <taxon>fabids</taxon>
        <taxon>Malpighiales</taxon>
        <taxon>Euphorbiaceae</taxon>
        <taxon>Acalyphoideae</taxon>
        <taxon>Acalypheae</taxon>
        <taxon>Ricinus</taxon>
    </lineage>
</organism>
<name>B9RPI5_RICCO</name>
<dbReference type="Proteomes" id="UP000008311">
    <property type="component" value="Unassembled WGS sequence"/>
</dbReference>